<dbReference type="EMBL" id="AKWM02000049">
    <property type="protein sequence ID" value="EKR99511.1"/>
    <property type="molecule type" value="Genomic_DNA"/>
</dbReference>
<evidence type="ECO:0000313" key="1">
    <source>
        <dbReference type="EMBL" id="EKR99511.1"/>
    </source>
</evidence>
<protein>
    <submittedName>
        <fullName evidence="1">Uncharacterized protein</fullName>
    </submittedName>
</protein>
<evidence type="ECO:0000313" key="2">
    <source>
        <dbReference type="Proteomes" id="UP000001343"/>
    </source>
</evidence>
<sequence length="220" mass="26286">MILFYKKYLSGVCIAKKYLFTAVISFLWSFYREKTLQLDILDKIKENVGLSSFLNRLINFRTFRKRLWICFLIFLVFPSCRRGSFDRVKESSLQYLCKRYLLFCDHIVAKIDMFDCDPLHNMYKSDGTHYINREILVDDLTVEKEEKEKEIFDPYSEKKPKKEKVKDTSSDFGKNIRIDSRKLVRIFDTERGKKPSMANGEESIEEIRPCYPVKPQYNQE</sequence>
<dbReference type="Proteomes" id="UP000001343">
    <property type="component" value="Unassembled WGS sequence"/>
</dbReference>
<proteinExistence type="predicted"/>
<reference evidence="1 2" key="1">
    <citation type="journal article" date="2014" name="Int. J. Syst. Evol. Microbiol.">
        <title>Leptospira mayottensis sp. nov., a pathogenic species of the genus Leptospira isolated from humans.</title>
        <authorList>
            <person name="Bourhy P."/>
            <person name="Collet L."/>
            <person name="Brisse S."/>
            <person name="Picardeau M."/>
        </authorList>
    </citation>
    <scope>NUCLEOTIDE SEQUENCE [LARGE SCALE GENOMIC DNA]</scope>
    <source>
        <strain evidence="1 2">200901122</strain>
    </source>
</reference>
<gene>
    <name evidence="1" type="ORF">LEP1GSC125_3280</name>
</gene>
<comment type="caution">
    <text evidence="1">The sequence shown here is derived from an EMBL/GenBank/DDBJ whole genome shotgun (WGS) entry which is preliminary data.</text>
</comment>
<organism evidence="1 2">
    <name type="scientific">Leptospira mayottensis 200901122</name>
    <dbReference type="NCBI Taxonomy" id="1193010"/>
    <lineage>
        <taxon>Bacteria</taxon>
        <taxon>Pseudomonadati</taxon>
        <taxon>Spirochaetota</taxon>
        <taxon>Spirochaetia</taxon>
        <taxon>Leptospirales</taxon>
        <taxon>Leptospiraceae</taxon>
        <taxon>Leptospira</taxon>
    </lineage>
</organism>
<dbReference type="AlphaFoldDB" id="A0AA87SYM7"/>
<accession>A0AA87SYM7</accession>
<name>A0AA87SYM7_9LEPT</name>